<evidence type="ECO:0000313" key="3">
    <source>
        <dbReference type="Proteomes" id="UP000298355"/>
    </source>
</evidence>
<keyword evidence="3" id="KW-1185">Reference proteome</keyword>
<reference evidence="2 3" key="1">
    <citation type="submission" date="2019-03" db="EMBL/GenBank/DDBJ databases">
        <title>Genomics of glacier-inhabiting Cryobacterium strains.</title>
        <authorList>
            <person name="Liu Q."/>
            <person name="Xin Y.-H."/>
        </authorList>
    </citation>
    <scope>NUCLEOTIDE SEQUENCE [LARGE SCALE GENOMIC DNA]</scope>
    <source>
        <strain evidence="2 3">TMT4-23</strain>
    </source>
</reference>
<proteinExistence type="predicted"/>
<name>A0ABY2J0J0_9MICO</name>
<evidence type="ECO:0008006" key="4">
    <source>
        <dbReference type="Google" id="ProtNLM"/>
    </source>
</evidence>
<dbReference type="InterPro" id="IPR014717">
    <property type="entry name" value="Transl_elong_EF1B/ribsomal_bS6"/>
</dbReference>
<organism evidence="2 3">
    <name type="scientific">Cryobacterium breve</name>
    <dbReference type="NCBI Taxonomy" id="1259258"/>
    <lineage>
        <taxon>Bacteria</taxon>
        <taxon>Bacillati</taxon>
        <taxon>Actinomycetota</taxon>
        <taxon>Actinomycetes</taxon>
        <taxon>Micrococcales</taxon>
        <taxon>Microbacteriaceae</taxon>
        <taxon>Cryobacterium</taxon>
    </lineage>
</organism>
<evidence type="ECO:0000256" key="1">
    <source>
        <dbReference type="SAM" id="MobiDB-lite"/>
    </source>
</evidence>
<gene>
    <name evidence="2" type="ORF">E3O65_08535</name>
</gene>
<dbReference type="Gene3D" id="3.30.70.60">
    <property type="match status" value="1"/>
</dbReference>
<comment type="caution">
    <text evidence="2">The sequence shown here is derived from an EMBL/GenBank/DDBJ whole genome shotgun (WGS) entry which is preliminary data.</text>
</comment>
<feature type="region of interest" description="Disordered" evidence="1">
    <location>
        <begin position="124"/>
        <end position="146"/>
    </location>
</feature>
<protein>
    <recommendedName>
        <fullName evidence="4">Tfp pilus assembly protein PilO</fullName>
    </recommendedName>
</protein>
<accession>A0ABY2J0J0</accession>
<dbReference type="RefSeq" id="WP_134363312.1">
    <property type="nucleotide sequence ID" value="NZ_SOGJ01000021.1"/>
</dbReference>
<evidence type="ECO:0000313" key="2">
    <source>
        <dbReference type="EMBL" id="TFC98375.1"/>
    </source>
</evidence>
<dbReference type="EMBL" id="SOGJ01000021">
    <property type="protein sequence ID" value="TFC98375.1"/>
    <property type="molecule type" value="Genomic_DNA"/>
</dbReference>
<sequence>MNKNRLWTISSVLVMVLVLMLGVLLGIQPQLAATSAANDQRISVQASNAGQAAVLVQLKEDFAGIDKLKADLAPLSDSVPNGTDIPAFVNQLDALASASQVTLTGITVADAVPYAPVVAPVEAATETTQDATPEPTTSAAPAPTAGVPPVTNPQITVDNFASLAVSITVSGSYANALNFVSGLQTGSRLFLVSGISTSKEAESVDVTATITGLVYVLVPPASAAPATTAAQ</sequence>
<dbReference type="Proteomes" id="UP000298355">
    <property type="component" value="Unassembled WGS sequence"/>
</dbReference>